<evidence type="ECO:0000256" key="1">
    <source>
        <dbReference type="SAM" id="MobiDB-lite"/>
    </source>
</evidence>
<protein>
    <submittedName>
        <fullName evidence="2">Uncharacterized protein</fullName>
    </submittedName>
</protein>
<dbReference type="EMBL" id="JAIWYP010000011">
    <property type="protein sequence ID" value="KAH3734976.1"/>
    <property type="molecule type" value="Genomic_DNA"/>
</dbReference>
<organism evidence="2 3">
    <name type="scientific">Dreissena polymorpha</name>
    <name type="common">Zebra mussel</name>
    <name type="synonym">Mytilus polymorpha</name>
    <dbReference type="NCBI Taxonomy" id="45954"/>
    <lineage>
        <taxon>Eukaryota</taxon>
        <taxon>Metazoa</taxon>
        <taxon>Spiralia</taxon>
        <taxon>Lophotrochozoa</taxon>
        <taxon>Mollusca</taxon>
        <taxon>Bivalvia</taxon>
        <taxon>Autobranchia</taxon>
        <taxon>Heteroconchia</taxon>
        <taxon>Euheterodonta</taxon>
        <taxon>Imparidentia</taxon>
        <taxon>Neoheterodontei</taxon>
        <taxon>Myida</taxon>
        <taxon>Dreissenoidea</taxon>
        <taxon>Dreissenidae</taxon>
        <taxon>Dreissena</taxon>
    </lineage>
</organism>
<feature type="compositionally biased region" description="Polar residues" evidence="1">
    <location>
        <begin position="46"/>
        <end position="56"/>
    </location>
</feature>
<reference evidence="2" key="1">
    <citation type="journal article" date="2019" name="bioRxiv">
        <title>The Genome of the Zebra Mussel, Dreissena polymorpha: A Resource for Invasive Species Research.</title>
        <authorList>
            <person name="McCartney M.A."/>
            <person name="Auch B."/>
            <person name="Kono T."/>
            <person name="Mallez S."/>
            <person name="Zhang Y."/>
            <person name="Obille A."/>
            <person name="Becker A."/>
            <person name="Abrahante J.E."/>
            <person name="Garbe J."/>
            <person name="Badalamenti J.P."/>
            <person name="Herman A."/>
            <person name="Mangelson H."/>
            <person name="Liachko I."/>
            <person name="Sullivan S."/>
            <person name="Sone E.D."/>
            <person name="Koren S."/>
            <person name="Silverstein K.A.T."/>
            <person name="Beckman K.B."/>
            <person name="Gohl D.M."/>
        </authorList>
    </citation>
    <scope>NUCLEOTIDE SEQUENCE</scope>
    <source>
        <strain evidence="2">Duluth1</strain>
        <tissue evidence="2">Whole animal</tissue>
    </source>
</reference>
<name>A0A9D4CZB6_DREPO</name>
<comment type="caution">
    <text evidence="2">The sequence shown here is derived from an EMBL/GenBank/DDBJ whole genome shotgun (WGS) entry which is preliminary data.</text>
</comment>
<keyword evidence="3" id="KW-1185">Reference proteome</keyword>
<evidence type="ECO:0000313" key="2">
    <source>
        <dbReference type="EMBL" id="KAH3734976.1"/>
    </source>
</evidence>
<accession>A0A9D4CZB6</accession>
<reference evidence="2" key="2">
    <citation type="submission" date="2020-11" db="EMBL/GenBank/DDBJ databases">
        <authorList>
            <person name="McCartney M.A."/>
            <person name="Auch B."/>
            <person name="Kono T."/>
            <person name="Mallez S."/>
            <person name="Becker A."/>
            <person name="Gohl D.M."/>
            <person name="Silverstein K.A.T."/>
            <person name="Koren S."/>
            <person name="Bechman K.B."/>
            <person name="Herman A."/>
            <person name="Abrahante J.E."/>
            <person name="Garbe J."/>
        </authorList>
    </citation>
    <scope>NUCLEOTIDE SEQUENCE</scope>
    <source>
        <strain evidence="2">Duluth1</strain>
        <tissue evidence="2">Whole animal</tissue>
    </source>
</reference>
<evidence type="ECO:0000313" key="3">
    <source>
        <dbReference type="Proteomes" id="UP000828390"/>
    </source>
</evidence>
<gene>
    <name evidence="2" type="ORF">DPMN_041436</name>
</gene>
<dbReference type="AlphaFoldDB" id="A0A9D4CZB6"/>
<dbReference type="Proteomes" id="UP000828390">
    <property type="component" value="Unassembled WGS sequence"/>
</dbReference>
<sequence length="56" mass="5916">MCRTTGWQGDDSSSILVKTSSCTPHVLRGSVRSNPTVTPRSGEPVLNSSCGTLYTS</sequence>
<proteinExistence type="predicted"/>
<feature type="region of interest" description="Disordered" evidence="1">
    <location>
        <begin position="30"/>
        <end position="56"/>
    </location>
</feature>